<protein>
    <submittedName>
        <fullName evidence="3">Uncharacterized protein</fullName>
    </submittedName>
</protein>
<dbReference type="EMBL" id="QPFP01000003">
    <property type="protein sequence ID" value="TEB37945.1"/>
    <property type="molecule type" value="Genomic_DNA"/>
</dbReference>
<feature type="compositionally biased region" description="Polar residues" evidence="2">
    <location>
        <begin position="1"/>
        <end position="14"/>
    </location>
</feature>
<reference evidence="3 4" key="1">
    <citation type="journal article" date="2019" name="Nat. Ecol. Evol.">
        <title>Megaphylogeny resolves global patterns of mushroom evolution.</title>
        <authorList>
            <person name="Varga T."/>
            <person name="Krizsan K."/>
            <person name="Foldi C."/>
            <person name="Dima B."/>
            <person name="Sanchez-Garcia M."/>
            <person name="Sanchez-Ramirez S."/>
            <person name="Szollosi G.J."/>
            <person name="Szarkandi J.G."/>
            <person name="Papp V."/>
            <person name="Albert L."/>
            <person name="Andreopoulos W."/>
            <person name="Angelini C."/>
            <person name="Antonin V."/>
            <person name="Barry K.W."/>
            <person name="Bougher N.L."/>
            <person name="Buchanan P."/>
            <person name="Buyck B."/>
            <person name="Bense V."/>
            <person name="Catcheside P."/>
            <person name="Chovatia M."/>
            <person name="Cooper J."/>
            <person name="Damon W."/>
            <person name="Desjardin D."/>
            <person name="Finy P."/>
            <person name="Geml J."/>
            <person name="Haridas S."/>
            <person name="Hughes K."/>
            <person name="Justo A."/>
            <person name="Karasinski D."/>
            <person name="Kautmanova I."/>
            <person name="Kiss B."/>
            <person name="Kocsube S."/>
            <person name="Kotiranta H."/>
            <person name="LaButti K.M."/>
            <person name="Lechner B.E."/>
            <person name="Liimatainen K."/>
            <person name="Lipzen A."/>
            <person name="Lukacs Z."/>
            <person name="Mihaltcheva S."/>
            <person name="Morgado L.N."/>
            <person name="Niskanen T."/>
            <person name="Noordeloos M.E."/>
            <person name="Ohm R.A."/>
            <person name="Ortiz-Santana B."/>
            <person name="Ovrebo C."/>
            <person name="Racz N."/>
            <person name="Riley R."/>
            <person name="Savchenko A."/>
            <person name="Shiryaev A."/>
            <person name="Soop K."/>
            <person name="Spirin V."/>
            <person name="Szebenyi C."/>
            <person name="Tomsovsky M."/>
            <person name="Tulloss R.E."/>
            <person name="Uehling J."/>
            <person name="Grigoriev I.V."/>
            <person name="Vagvolgyi C."/>
            <person name="Papp T."/>
            <person name="Martin F.M."/>
            <person name="Miettinen O."/>
            <person name="Hibbett D.S."/>
            <person name="Nagy L.G."/>
        </authorList>
    </citation>
    <scope>NUCLEOTIDE SEQUENCE [LARGE SCALE GENOMIC DNA]</scope>
    <source>
        <strain evidence="3 4">FP101781</strain>
    </source>
</reference>
<sequence length="425" mass="48086">MKLGDESTSLSPNVTFHGCNNGRPAAGESDSRKDSKQYPLISPPSLERSDTQLTWESPEKRRWRSSLECKLLVSLQKDADIQALNGESKRGLQAAVDSRVQSEAAQYEEMQQRCRQLEKELEQTRKLSGAFVTTADQYSVADVCALLERLNDEFFQCAMDLSDALLQHRGSSPASGNVRESSWRTRLQESRRLITKGWDEDILVRLEADIAQDDTVMFECLVQNAFVCEAREIIRSFCLENREVDRHMASLWKDIFASQDASVAKNWLAITVSTSRNQNRDHSQLLRRLHGLLVVAGWREALETRVLEQVVHRRLTDMTVKAGQIREVIYTGIRSTHIEIFFYEGGREFDPTIMQDAYEVPERQVLTSKGGRETAIGRGPIVCSTGLGLRCVTKSRRPSSSGFRRDVLLKPKVLLCSTLGTQDDK</sequence>
<comment type="caution">
    <text evidence="3">The sequence shown here is derived from an EMBL/GenBank/DDBJ whole genome shotgun (WGS) entry which is preliminary data.</text>
</comment>
<accession>A0A4Y7TUU1</accession>
<dbReference type="OrthoDB" id="3147752at2759"/>
<organism evidence="3 4">
    <name type="scientific">Coprinellus micaceus</name>
    <name type="common">Glistening ink-cap mushroom</name>
    <name type="synonym">Coprinus micaceus</name>
    <dbReference type="NCBI Taxonomy" id="71717"/>
    <lineage>
        <taxon>Eukaryota</taxon>
        <taxon>Fungi</taxon>
        <taxon>Dikarya</taxon>
        <taxon>Basidiomycota</taxon>
        <taxon>Agaricomycotina</taxon>
        <taxon>Agaricomycetes</taxon>
        <taxon>Agaricomycetidae</taxon>
        <taxon>Agaricales</taxon>
        <taxon>Agaricineae</taxon>
        <taxon>Psathyrellaceae</taxon>
        <taxon>Coprinellus</taxon>
    </lineage>
</organism>
<feature type="region of interest" description="Disordered" evidence="2">
    <location>
        <begin position="1"/>
        <end position="53"/>
    </location>
</feature>
<evidence type="ECO:0000256" key="2">
    <source>
        <dbReference type="SAM" id="MobiDB-lite"/>
    </source>
</evidence>
<proteinExistence type="predicted"/>
<evidence type="ECO:0000313" key="4">
    <source>
        <dbReference type="Proteomes" id="UP000298030"/>
    </source>
</evidence>
<keyword evidence="1" id="KW-0175">Coiled coil</keyword>
<keyword evidence="4" id="KW-1185">Reference proteome</keyword>
<evidence type="ECO:0000256" key="1">
    <source>
        <dbReference type="SAM" id="Coils"/>
    </source>
</evidence>
<dbReference type="AlphaFoldDB" id="A0A4Y7TUU1"/>
<feature type="coiled-coil region" evidence="1">
    <location>
        <begin position="100"/>
        <end position="127"/>
    </location>
</feature>
<dbReference type="Proteomes" id="UP000298030">
    <property type="component" value="Unassembled WGS sequence"/>
</dbReference>
<evidence type="ECO:0000313" key="3">
    <source>
        <dbReference type="EMBL" id="TEB37945.1"/>
    </source>
</evidence>
<name>A0A4Y7TUU1_COPMI</name>
<gene>
    <name evidence="3" type="ORF">FA13DRAFT_1725575</name>
</gene>